<gene>
    <name evidence="3" type="ORF">GCM10023150_21720</name>
</gene>
<feature type="transmembrane region" description="Helical" evidence="1">
    <location>
        <begin position="7"/>
        <end position="25"/>
    </location>
</feature>
<feature type="transmembrane region" description="Helical" evidence="1">
    <location>
        <begin position="92"/>
        <end position="115"/>
    </location>
</feature>
<comment type="caution">
    <text evidence="3">The sequence shown here is derived from an EMBL/GenBank/DDBJ whole genome shotgun (WGS) entry which is preliminary data.</text>
</comment>
<feature type="transmembrane region" description="Helical" evidence="1">
    <location>
        <begin position="45"/>
        <end position="71"/>
    </location>
</feature>
<dbReference type="InterPro" id="IPR051311">
    <property type="entry name" value="DedA_domain"/>
</dbReference>
<protein>
    <submittedName>
        <fullName evidence="3">YqaA family protein</fullName>
    </submittedName>
</protein>
<dbReference type="EMBL" id="BAABFU010000003">
    <property type="protein sequence ID" value="GAA4353264.1"/>
    <property type="molecule type" value="Genomic_DNA"/>
</dbReference>
<keyword evidence="4" id="KW-1185">Reference proteome</keyword>
<evidence type="ECO:0000259" key="2">
    <source>
        <dbReference type="Pfam" id="PF09335"/>
    </source>
</evidence>
<organism evidence="3 4">
    <name type="scientific">Kangiella taiwanensis</name>
    <dbReference type="NCBI Taxonomy" id="1079179"/>
    <lineage>
        <taxon>Bacteria</taxon>
        <taxon>Pseudomonadati</taxon>
        <taxon>Pseudomonadota</taxon>
        <taxon>Gammaproteobacteria</taxon>
        <taxon>Kangiellales</taxon>
        <taxon>Kangiellaceae</taxon>
        <taxon>Kangiella</taxon>
    </lineage>
</organism>
<proteinExistence type="predicted"/>
<dbReference type="InterPro" id="IPR032816">
    <property type="entry name" value="VTT_dom"/>
</dbReference>
<sequence>MDFLSENGYLGLFITAFLSATILPLSSELVLTGLLLNGLSPAKLLMIATVGNVLGSLTNYYLGLLASKTVIQKWLRMTESQFENAEARFNKYGLAALLFAWVPVIGDPVTVIAGILRVKLLWFIILLTVGKFLRYAFVVYFVL</sequence>
<dbReference type="PANTHER" id="PTHR42709">
    <property type="entry name" value="ALKALINE PHOSPHATASE LIKE PROTEIN"/>
    <property type="match status" value="1"/>
</dbReference>
<keyword evidence="1" id="KW-0472">Membrane</keyword>
<evidence type="ECO:0000313" key="3">
    <source>
        <dbReference type="EMBL" id="GAA4353264.1"/>
    </source>
</evidence>
<dbReference type="Pfam" id="PF09335">
    <property type="entry name" value="VTT_dom"/>
    <property type="match status" value="1"/>
</dbReference>
<feature type="domain" description="VTT" evidence="2">
    <location>
        <begin position="29"/>
        <end position="142"/>
    </location>
</feature>
<accession>A0ABP8I886</accession>
<evidence type="ECO:0000313" key="4">
    <source>
        <dbReference type="Proteomes" id="UP001501294"/>
    </source>
</evidence>
<keyword evidence="1" id="KW-0812">Transmembrane</keyword>
<name>A0ABP8I886_9GAMM</name>
<reference evidence="4" key="1">
    <citation type="journal article" date="2019" name="Int. J. Syst. Evol. Microbiol.">
        <title>The Global Catalogue of Microorganisms (GCM) 10K type strain sequencing project: providing services to taxonomists for standard genome sequencing and annotation.</title>
        <authorList>
            <consortium name="The Broad Institute Genomics Platform"/>
            <consortium name="The Broad Institute Genome Sequencing Center for Infectious Disease"/>
            <person name="Wu L."/>
            <person name="Ma J."/>
        </authorList>
    </citation>
    <scope>NUCLEOTIDE SEQUENCE [LARGE SCALE GENOMIC DNA]</scope>
    <source>
        <strain evidence="4">JCM 17727</strain>
    </source>
</reference>
<feature type="transmembrane region" description="Helical" evidence="1">
    <location>
        <begin position="121"/>
        <end position="142"/>
    </location>
</feature>
<dbReference type="Proteomes" id="UP001501294">
    <property type="component" value="Unassembled WGS sequence"/>
</dbReference>
<keyword evidence="1" id="KW-1133">Transmembrane helix</keyword>
<dbReference type="RefSeq" id="WP_223579171.1">
    <property type="nucleotide sequence ID" value="NZ_BAABFU010000003.1"/>
</dbReference>
<dbReference type="PANTHER" id="PTHR42709:SF4">
    <property type="entry name" value="INNER MEMBRANE PROTEIN YQAA"/>
    <property type="match status" value="1"/>
</dbReference>
<evidence type="ECO:0000256" key="1">
    <source>
        <dbReference type="SAM" id="Phobius"/>
    </source>
</evidence>